<organism evidence="3">
    <name type="scientific">Streptomyces pulveraceus</name>
    <dbReference type="NCBI Taxonomy" id="68258"/>
    <lineage>
        <taxon>Bacteria</taxon>
        <taxon>Bacillati</taxon>
        <taxon>Actinomycetota</taxon>
        <taxon>Actinomycetes</taxon>
        <taxon>Kitasatosporales</taxon>
        <taxon>Streptomycetaceae</taxon>
        <taxon>Streptomyces</taxon>
    </lineage>
</organism>
<dbReference type="Pfam" id="PF13460">
    <property type="entry name" value="NAD_binding_10"/>
    <property type="match status" value="1"/>
</dbReference>
<sequence>MLRTTRPRKSRTWRERTDMATEPMKEDISNMPISKADETADAPRTADAALRAEAARTAQAGPMAGKKNVVVLGVTSALGRRLAESILARGLTPVGLIGEAGHSESLRAAGTEPLVIASEADRTSPAALRAMGECGGIAVATGTGWGPDATDTSSTSLVGELMGVAQLVGIRRFVLVSAYLPDDELHTRLGDELESYLAEKRDVERKLAGHDLDWCVVRPGMLDNSPATGLVTVRGGADPQPEGTVSRTDLAETICEALFAPEPVRGVLAVSAGAQPIRAALGSVPQATVQPAWWCAEERAEGAAEKRADSPAS</sequence>
<gene>
    <name evidence="3" type="primary">fosM</name>
</gene>
<feature type="compositionally biased region" description="Basic residues" evidence="1">
    <location>
        <begin position="1"/>
        <end position="11"/>
    </location>
</feature>
<accession>F5AMY8</accession>
<dbReference type="PANTHER" id="PTHR15020:SF50">
    <property type="entry name" value="UPF0659 PROTEIN YMR090W"/>
    <property type="match status" value="1"/>
</dbReference>
<evidence type="ECO:0000313" key="3">
    <source>
        <dbReference type="EMBL" id="AEC13068.1"/>
    </source>
</evidence>
<dbReference type="PANTHER" id="PTHR15020">
    <property type="entry name" value="FLAVIN REDUCTASE-RELATED"/>
    <property type="match status" value="1"/>
</dbReference>
<dbReference type="AlphaFoldDB" id="F5AMY8"/>
<evidence type="ECO:0000256" key="1">
    <source>
        <dbReference type="SAM" id="MobiDB-lite"/>
    </source>
</evidence>
<feature type="region of interest" description="Disordered" evidence="1">
    <location>
        <begin position="1"/>
        <end position="23"/>
    </location>
</feature>
<feature type="compositionally biased region" description="Basic and acidic residues" evidence="1">
    <location>
        <begin position="12"/>
        <end position="23"/>
    </location>
</feature>
<feature type="domain" description="NAD(P)-binding" evidence="2">
    <location>
        <begin position="73"/>
        <end position="261"/>
    </location>
</feature>
<dbReference type="EMBL" id="HQ434551">
    <property type="protein sequence ID" value="AEC13068.1"/>
    <property type="molecule type" value="Genomic_DNA"/>
</dbReference>
<dbReference type="InterPro" id="IPR016040">
    <property type="entry name" value="NAD(P)-bd_dom"/>
</dbReference>
<proteinExistence type="predicted"/>
<reference evidence="3" key="1">
    <citation type="submission" date="2010-10" db="EMBL/GenBank/DDBJ databases">
        <authorList>
            <person name="Tang L."/>
        </authorList>
    </citation>
    <scope>NUCLEOTIDE SEQUENCE</scope>
    <source>
        <strain evidence="3">ATCC 31906</strain>
    </source>
</reference>
<protein>
    <submittedName>
        <fullName evidence="3">FosM</fullName>
    </submittedName>
</protein>
<dbReference type="Gene3D" id="3.40.50.720">
    <property type="entry name" value="NAD(P)-binding Rossmann-like Domain"/>
    <property type="match status" value="1"/>
</dbReference>
<name>F5AMY8_9ACTN</name>
<dbReference type="SUPFAM" id="SSF51735">
    <property type="entry name" value="NAD(P)-binding Rossmann-fold domains"/>
    <property type="match status" value="1"/>
</dbReference>
<evidence type="ECO:0000259" key="2">
    <source>
        <dbReference type="Pfam" id="PF13460"/>
    </source>
</evidence>
<dbReference type="InterPro" id="IPR036291">
    <property type="entry name" value="NAD(P)-bd_dom_sf"/>
</dbReference>